<keyword evidence="2" id="KW-0472">Membrane</keyword>
<evidence type="ECO:0008006" key="5">
    <source>
        <dbReference type="Google" id="ProtNLM"/>
    </source>
</evidence>
<sequence length="228" mass="24737">MSHPGESIKSEKKSVPKWVPISLLALTTAALAVPIVLLRRQRASVLTKTLESSAPPPPRRTALSTSITATSLSTRSAPPPRRVTNEPPSAEDGFNAALYTAKAFGLATLLVTVGATTAIIGVKSSMGVRDTQEFADRMRSAVERYMPMLSSRIHRPPAPEEHGEDAPPLDPPHLIVHEGESEWTWPAAQARLENAFERDGFSGWAEAALKELEAEGAVKRSKRHKSEH</sequence>
<reference evidence="4" key="1">
    <citation type="submission" date="2024-04" db="EMBL/GenBank/DDBJ databases">
        <authorList>
            <person name="Shaw F."/>
            <person name="Minotto A."/>
        </authorList>
    </citation>
    <scope>NUCLEOTIDE SEQUENCE [LARGE SCALE GENOMIC DNA]</scope>
</reference>
<feature type="transmembrane region" description="Helical" evidence="2">
    <location>
        <begin position="18"/>
        <end position="38"/>
    </location>
</feature>
<evidence type="ECO:0000256" key="2">
    <source>
        <dbReference type="SAM" id="Phobius"/>
    </source>
</evidence>
<protein>
    <recommendedName>
        <fullName evidence="5">Transmembrane protein 242</fullName>
    </recommendedName>
</protein>
<keyword evidence="4" id="KW-1185">Reference proteome</keyword>
<keyword evidence="2" id="KW-0812">Transmembrane</keyword>
<feature type="region of interest" description="Disordered" evidence="1">
    <location>
        <begin position="48"/>
        <end position="91"/>
    </location>
</feature>
<dbReference type="EMBL" id="OZ037948">
    <property type="protein sequence ID" value="CAL1708414.1"/>
    <property type="molecule type" value="Genomic_DNA"/>
</dbReference>
<evidence type="ECO:0000313" key="3">
    <source>
        <dbReference type="EMBL" id="CAL1708414.1"/>
    </source>
</evidence>
<gene>
    <name evidence="3" type="ORF">GFSPODELE1_LOCUS6842</name>
</gene>
<feature type="compositionally biased region" description="Low complexity" evidence="1">
    <location>
        <begin position="60"/>
        <end position="76"/>
    </location>
</feature>
<accession>A0ABP1DP27</accession>
<dbReference type="Proteomes" id="UP001497453">
    <property type="component" value="Chromosome 5"/>
</dbReference>
<evidence type="ECO:0000313" key="4">
    <source>
        <dbReference type="Proteomes" id="UP001497453"/>
    </source>
</evidence>
<proteinExistence type="predicted"/>
<keyword evidence="2" id="KW-1133">Transmembrane helix</keyword>
<organism evidence="3 4">
    <name type="scientific">Somion occarium</name>
    <dbReference type="NCBI Taxonomy" id="3059160"/>
    <lineage>
        <taxon>Eukaryota</taxon>
        <taxon>Fungi</taxon>
        <taxon>Dikarya</taxon>
        <taxon>Basidiomycota</taxon>
        <taxon>Agaricomycotina</taxon>
        <taxon>Agaricomycetes</taxon>
        <taxon>Polyporales</taxon>
        <taxon>Cerrenaceae</taxon>
        <taxon>Somion</taxon>
    </lineage>
</organism>
<name>A0ABP1DP27_9APHY</name>
<evidence type="ECO:0000256" key="1">
    <source>
        <dbReference type="SAM" id="MobiDB-lite"/>
    </source>
</evidence>